<dbReference type="PANTHER" id="PTHR46889:SF4">
    <property type="entry name" value="TRANSPOSASE INSO FOR INSERTION SEQUENCE ELEMENT IS911B-RELATED"/>
    <property type="match status" value="1"/>
</dbReference>
<dbReference type="SUPFAM" id="SSF53098">
    <property type="entry name" value="Ribonuclease H-like"/>
    <property type="match status" value="1"/>
</dbReference>
<dbReference type="PATRIC" id="fig|1048808.3.peg.1279"/>
<dbReference type="GO" id="GO:0016787">
    <property type="term" value="F:hydrolase activity"/>
    <property type="evidence" value="ECO:0007669"/>
    <property type="project" value="UniProtKB-KW"/>
</dbReference>
<dbReference type="PANTHER" id="PTHR46889">
    <property type="entry name" value="TRANSPOSASE INSF FOR INSERTION SEQUENCE IS3B-RELATED"/>
    <property type="match status" value="1"/>
</dbReference>
<dbReference type="Proteomes" id="UP000004491">
    <property type="component" value="Unassembled WGS sequence"/>
</dbReference>
<organism evidence="2 3">
    <name type="scientific">endosymbiont of Riftia pachyptila</name>
    <name type="common">vent Ph05</name>
    <dbReference type="NCBI Taxonomy" id="1048808"/>
    <lineage>
        <taxon>Bacteria</taxon>
        <taxon>Pseudomonadati</taxon>
        <taxon>Pseudomonadota</taxon>
        <taxon>Gammaproteobacteria</taxon>
        <taxon>sulfur-oxidizing symbionts</taxon>
    </lineage>
</organism>
<dbReference type="AlphaFoldDB" id="G2DCF9"/>
<dbReference type="Pfam" id="PF00665">
    <property type="entry name" value="rve"/>
    <property type="match status" value="1"/>
</dbReference>
<feature type="domain" description="Integrase catalytic" evidence="1">
    <location>
        <begin position="6"/>
        <end position="105"/>
    </location>
</feature>
<accession>G2DCF9</accession>
<dbReference type="GO" id="GO:0015074">
    <property type="term" value="P:DNA integration"/>
    <property type="evidence" value="ECO:0007669"/>
    <property type="project" value="InterPro"/>
</dbReference>
<keyword evidence="2" id="KW-0378">Hydrolase</keyword>
<keyword evidence="3" id="KW-1185">Reference proteome</keyword>
<protein>
    <submittedName>
        <fullName evidence="2">Haloacid dehalogenase domain protein hydrolase</fullName>
    </submittedName>
</protein>
<evidence type="ECO:0000313" key="3">
    <source>
        <dbReference type="Proteomes" id="UP000004491"/>
    </source>
</evidence>
<evidence type="ECO:0000313" key="2">
    <source>
        <dbReference type="EMBL" id="EGV51680.1"/>
    </source>
</evidence>
<dbReference type="GO" id="GO:0003676">
    <property type="term" value="F:nucleic acid binding"/>
    <property type="evidence" value="ECO:0007669"/>
    <property type="project" value="InterPro"/>
</dbReference>
<dbReference type="InterPro" id="IPR050900">
    <property type="entry name" value="Transposase_IS3/IS150/IS904"/>
</dbReference>
<gene>
    <name evidence="2" type="ORF">Rifp1Sym_bb00110</name>
</gene>
<name>G2DCF9_9GAMM</name>
<proteinExistence type="predicted"/>
<sequence length="126" mass="14283">MDRQFLVAQPDTVYAGDITSIPTDEGWFYLAVLIDLYSRAVVGWAMSDRMTAQLANDALMMAIWKRKPTPGLMLHSDRGSQYASGLYQKTIKDHAFVCSMSRKGNCWEREAYPWGVMPRQRASSTP</sequence>
<reference evidence="2" key="1">
    <citation type="journal article" date="2011" name="ISME J.">
        <title>The endosymbionts of the deep-sea tubeworms Riftia pachyptila and Tevnia jerichonana share an identical physiology as revealed by proteogenomic analyses.</title>
        <authorList>
            <person name="Gardebrecht A."/>
            <person name="Markert S."/>
            <person name="Felbeck H."/>
            <person name="Thuermer A."/>
            <person name="Albrecht D."/>
            <person name="Wollherr A."/>
            <person name="Kabisch J."/>
            <person name="Lehmann R."/>
            <person name="Daniel R."/>
            <person name="Liesegang H."/>
            <person name="Hecker M."/>
            <person name="Sievert S.M."/>
            <person name="Schweder T."/>
        </authorList>
    </citation>
    <scope>NUCLEOTIDE SEQUENCE [LARGE SCALE GENOMIC DNA]</scope>
</reference>
<dbReference type="InterPro" id="IPR001584">
    <property type="entry name" value="Integrase_cat-core"/>
</dbReference>
<evidence type="ECO:0000259" key="1">
    <source>
        <dbReference type="PROSITE" id="PS50994"/>
    </source>
</evidence>
<dbReference type="PROSITE" id="PS50994">
    <property type="entry name" value="INTEGRASE"/>
    <property type="match status" value="1"/>
</dbReference>
<dbReference type="InterPro" id="IPR036397">
    <property type="entry name" value="RNaseH_sf"/>
</dbReference>
<dbReference type="InterPro" id="IPR012337">
    <property type="entry name" value="RNaseH-like_sf"/>
</dbReference>
<dbReference type="EMBL" id="AFOC01000029">
    <property type="protein sequence ID" value="EGV51680.1"/>
    <property type="molecule type" value="Genomic_DNA"/>
</dbReference>
<comment type="caution">
    <text evidence="2">The sequence shown here is derived from an EMBL/GenBank/DDBJ whole genome shotgun (WGS) entry which is preliminary data.</text>
</comment>
<dbReference type="Gene3D" id="3.30.420.10">
    <property type="entry name" value="Ribonuclease H-like superfamily/Ribonuclease H"/>
    <property type="match status" value="1"/>
</dbReference>